<dbReference type="STRING" id="67003.A0A1X0NTM3"/>
<dbReference type="InterPro" id="IPR050551">
    <property type="entry name" value="Fructan_Metab_Enzymes"/>
</dbReference>
<feature type="domain" description="Glycosyl hydrolase family 32 N-terminal" evidence="6">
    <location>
        <begin position="28"/>
        <end position="351"/>
    </location>
</feature>
<dbReference type="SUPFAM" id="SSF49899">
    <property type="entry name" value="Concanavalin A-like lectins/glucanases"/>
    <property type="match status" value="1"/>
</dbReference>
<keyword evidence="2 4" id="KW-0378">Hydrolase</keyword>
<feature type="signal peptide" evidence="5">
    <location>
        <begin position="1"/>
        <end position="21"/>
    </location>
</feature>
<dbReference type="InterPro" id="IPR013148">
    <property type="entry name" value="Glyco_hydro_32_N"/>
</dbReference>
<dbReference type="InterPro" id="IPR013320">
    <property type="entry name" value="ConA-like_dom_sf"/>
</dbReference>
<keyword evidence="3 4" id="KW-0326">Glycosidase</keyword>
<feature type="domain" description="Glycosyl hydrolase family 32 C-terminal" evidence="7">
    <location>
        <begin position="512"/>
        <end position="591"/>
    </location>
</feature>
<dbReference type="PROSITE" id="PS00609">
    <property type="entry name" value="GLYCOSYL_HYDROL_F32"/>
    <property type="match status" value="1"/>
</dbReference>
<evidence type="ECO:0000256" key="3">
    <source>
        <dbReference type="ARBA" id="ARBA00023295"/>
    </source>
</evidence>
<dbReference type="PANTHER" id="PTHR31953">
    <property type="entry name" value="BETA-FRUCTOFURANOSIDASE, INSOLUBLE ISOENZYME CWINV1-RELATED"/>
    <property type="match status" value="1"/>
</dbReference>
<dbReference type="Pfam" id="PF00251">
    <property type="entry name" value="Glyco_hydro_32N"/>
    <property type="match status" value="1"/>
</dbReference>
<dbReference type="InterPro" id="IPR001362">
    <property type="entry name" value="Glyco_hydro_32"/>
</dbReference>
<dbReference type="InterPro" id="IPR013189">
    <property type="entry name" value="Glyco_hydro_32_C"/>
</dbReference>
<name>A0A1X0NTM3_9TRYP</name>
<organism evidence="8 9">
    <name type="scientific">Trypanosoma theileri</name>
    <dbReference type="NCBI Taxonomy" id="67003"/>
    <lineage>
        <taxon>Eukaryota</taxon>
        <taxon>Discoba</taxon>
        <taxon>Euglenozoa</taxon>
        <taxon>Kinetoplastea</taxon>
        <taxon>Metakinetoplastina</taxon>
        <taxon>Trypanosomatida</taxon>
        <taxon>Trypanosomatidae</taxon>
        <taxon>Trypanosoma</taxon>
    </lineage>
</organism>
<keyword evidence="5" id="KW-0732">Signal</keyword>
<dbReference type="EMBL" id="NBCO01000018">
    <property type="protein sequence ID" value="ORC88045.1"/>
    <property type="molecule type" value="Genomic_DNA"/>
</dbReference>
<dbReference type="InterPro" id="IPR023296">
    <property type="entry name" value="Glyco_hydro_beta-prop_sf"/>
</dbReference>
<protein>
    <submittedName>
        <fullName evidence="8">Beta-fructofuranosidase-like protein</fullName>
    </submittedName>
</protein>
<dbReference type="SMART" id="SM00640">
    <property type="entry name" value="Glyco_32"/>
    <property type="match status" value="1"/>
</dbReference>
<reference evidence="8 9" key="1">
    <citation type="submission" date="2017-03" db="EMBL/GenBank/DDBJ databases">
        <title>An alternative strategy for trypanosome survival in the mammalian bloodstream revealed through genome and transcriptome analysis of the ubiquitous bovine parasite Trypanosoma (Megatrypanum) theileri.</title>
        <authorList>
            <person name="Kelly S."/>
            <person name="Ivens A."/>
            <person name="Mott A."/>
            <person name="O'Neill E."/>
            <person name="Emms D."/>
            <person name="Macleod O."/>
            <person name="Voorheis P."/>
            <person name="Matthews J."/>
            <person name="Matthews K."/>
            <person name="Carrington M."/>
        </authorList>
    </citation>
    <scope>NUCLEOTIDE SEQUENCE [LARGE SCALE GENOMIC DNA]</scope>
    <source>
        <strain evidence="8">Edinburgh</strain>
    </source>
</reference>
<evidence type="ECO:0000256" key="5">
    <source>
        <dbReference type="SAM" id="SignalP"/>
    </source>
</evidence>
<evidence type="ECO:0000256" key="4">
    <source>
        <dbReference type="RuleBase" id="RU362110"/>
    </source>
</evidence>
<evidence type="ECO:0000259" key="7">
    <source>
        <dbReference type="Pfam" id="PF08244"/>
    </source>
</evidence>
<dbReference type="Gene3D" id="2.115.10.20">
    <property type="entry name" value="Glycosyl hydrolase domain, family 43"/>
    <property type="match status" value="1"/>
</dbReference>
<evidence type="ECO:0000259" key="6">
    <source>
        <dbReference type="Pfam" id="PF00251"/>
    </source>
</evidence>
<dbReference type="GO" id="GO:0004553">
    <property type="term" value="F:hydrolase activity, hydrolyzing O-glycosyl compounds"/>
    <property type="evidence" value="ECO:0007669"/>
    <property type="project" value="InterPro"/>
</dbReference>
<dbReference type="AlphaFoldDB" id="A0A1X0NTM3"/>
<evidence type="ECO:0000313" key="8">
    <source>
        <dbReference type="EMBL" id="ORC88045.1"/>
    </source>
</evidence>
<gene>
    <name evidence="8" type="ORF">TM35_000181020</name>
</gene>
<dbReference type="VEuPathDB" id="TriTrypDB:TM35_000181020"/>
<dbReference type="Pfam" id="PF08244">
    <property type="entry name" value="Glyco_hydro_32C"/>
    <property type="match status" value="1"/>
</dbReference>
<dbReference type="InterPro" id="IPR018053">
    <property type="entry name" value="Glyco_hydro_32_AS"/>
</dbReference>
<keyword evidence="9" id="KW-1185">Reference proteome</keyword>
<dbReference type="OrthoDB" id="202537at2759"/>
<evidence type="ECO:0000313" key="9">
    <source>
        <dbReference type="Proteomes" id="UP000192257"/>
    </source>
</evidence>
<dbReference type="Proteomes" id="UP000192257">
    <property type="component" value="Unassembled WGS sequence"/>
</dbReference>
<dbReference type="GeneID" id="39986195"/>
<dbReference type="CDD" id="cd18624">
    <property type="entry name" value="GH32_Fruct1-like"/>
    <property type="match status" value="1"/>
</dbReference>
<feature type="chain" id="PRO_5012236299" evidence="5">
    <location>
        <begin position="22"/>
        <end position="633"/>
    </location>
</feature>
<dbReference type="RefSeq" id="XP_028882111.1">
    <property type="nucleotide sequence ID" value="XM_029026415.1"/>
</dbReference>
<dbReference type="GO" id="GO:0005975">
    <property type="term" value="P:carbohydrate metabolic process"/>
    <property type="evidence" value="ECO:0007669"/>
    <property type="project" value="InterPro"/>
</dbReference>
<comment type="similarity">
    <text evidence="1 4">Belongs to the glycosyl hydrolase 32 family.</text>
</comment>
<evidence type="ECO:0000256" key="1">
    <source>
        <dbReference type="ARBA" id="ARBA00009902"/>
    </source>
</evidence>
<sequence length="633" mass="71404">MRIISSTWCVLLLLLAIAVTASHEPRFHVRPPANWINDPNGPYRDPITKQMHLYMQYNPYDSVWGSINWYHFTSMDYVKWQDQGIALKNDNEYGRRGAYSGSITHGADGTPVLMYTCAADGDVQRQCIALPPKEDVQSGGPRSLNSFVKLPTNPVLTEKDVPGLVGLNHFRDPTNFWENPDNASEWLVAFAASVNMGSWGVPDAQVVVFATSDPNFRSDFRFSHALWETLFELDNMLECPDFFKLGDEYFLKVSTMISGQDYWVYGYYTKNAGNKTIFQENLDRGRTYVDYGRWYASKQNYDPILNRTILWGWIPEEDTEAAMKTRGWSGAIDMPRNVEYDATTQKLKTYPMPELAKLRLSNTTSDVEIGVNEIKVYNASAALHYEMVVDFVIPEEFTDGIEEFTDDVPSFGVLVRYKDSNTYTRFAVTMPPTANMGAGFDQKGRVLAVLALTEQELCAATCSYDRRCVAWTVVNTTEYLGLWRCTLMSTYGDVVAANESVVTGRVWEPILLLDRTKSGTTGFHETWTGRAPLVGNGTRVQLRVFVDDTIVQVFKDGGLESLTGRVYVPNNYSGVALFSYNINSTLLARVSFYEMDTVHESNGDAAWHTAGSHLIKVMLFAITLHTVLPLLLF</sequence>
<dbReference type="SUPFAM" id="SSF75005">
    <property type="entry name" value="Arabinanase/levansucrase/invertase"/>
    <property type="match status" value="1"/>
</dbReference>
<dbReference type="Gene3D" id="2.60.120.560">
    <property type="entry name" value="Exo-inulinase, domain 1"/>
    <property type="match status" value="1"/>
</dbReference>
<comment type="caution">
    <text evidence="8">The sequence shown here is derived from an EMBL/GenBank/DDBJ whole genome shotgun (WGS) entry which is preliminary data.</text>
</comment>
<proteinExistence type="inferred from homology"/>
<accession>A0A1X0NTM3</accession>
<evidence type="ECO:0000256" key="2">
    <source>
        <dbReference type="ARBA" id="ARBA00022801"/>
    </source>
</evidence>